<organism evidence="2 3">
    <name type="scientific">Aquilegia coerulea</name>
    <name type="common">Rocky mountain columbine</name>
    <dbReference type="NCBI Taxonomy" id="218851"/>
    <lineage>
        <taxon>Eukaryota</taxon>
        <taxon>Viridiplantae</taxon>
        <taxon>Streptophyta</taxon>
        <taxon>Embryophyta</taxon>
        <taxon>Tracheophyta</taxon>
        <taxon>Spermatophyta</taxon>
        <taxon>Magnoliopsida</taxon>
        <taxon>Ranunculales</taxon>
        <taxon>Ranunculaceae</taxon>
        <taxon>Thalictroideae</taxon>
        <taxon>Aquilegia</taxon>
    </lineage>
</organism>
<dbReference type="PANTHER" id="PTHR23272:SF182">
    <property type="entry name" value="OS09G0381850 PROTEIN"/>
    <property type="match status" value="1"/>
</dbReference>
<reference evidence="2 3" key="1">
    <citation type="submission" date="2017-09" db="EMBL/GenBank/DDBJ databases">
        <title>WGS assembly of Aquilegia coerulea Goldsmith.</title>
        <authorList>
            <person name="Hodges S."/>
            <person name="Kramer E."/>
            <person name="Nordborg M."/>
            <person name="Tomkins J."/>
            <person name="Borevitz J."/>
            <person name="Derieg N."/>
            <person name="Yan J."/>
            <person name="Mihaltcheva S."/>
            <person name="Hayes R.D."/>
            <person name="Rokhsar D."/>
        </authorList>
    </citation>
    <scope>NUCLEOTIDE SEQUENCE [LARGE SCALE GENOMIC DNA]</scope>
    <source>
        <strain evidence="3">cv. Goldsmith</strain>
    </source>
</reference>
<proteinExistence type="predicted"/>
<dbReference type="InParanoid" id="A0A2G5EPE3"/>
<dbReference type="SUPFAM" id="SSF53098">
    <property type="entry name" value="Ribonuclease H-like"/>
    <property type="match status" value="1"/>
</dbReference>
<dbReference type="PANTHER" id="PTHR23272">
    <property type="entry name" value="BED FINGER-RELATED"/>
    <property type="match status" value="1"/>
</dbReference>
<gene>
    <name evidence="2" type="ORF">AQUCO_00600390v1</name>
</gene>
<dbReference type="AlphaFoldDB" id="A0A2G5EPE3"/>
<dbReference type="GO" id="GO:0003677">
    <property type="term" value="F:DNA binding"/>
    <property type="evidence" value="ECO:0007669"/>
    <property type="project" value="InterPro"/>
</dbReference>
<dbReference type="InterPro" id="IPR012337">
    <property type="entry name" value="RNaseH-like_sf"/>
</dbReference>
<dbReference type="OrthoDB" id="2610923at2759"/>
<accession>A0A2G5EPE3</accession>
<dbReference type="Pfam" id="PF14372">
    <property type="entry name" value="hAT-like_RNase-H"/>
    <property type="match status" value="1"/>
</dbReference>
<evidence type="ECO:0000259" key="1">
    <source>
        <dbReference type="Pfam" id="PF14372"/>
    </source>
</evidence>
<evidence type="ECO:0000313" key="3">
    <source>
        <dbReference type="Proteomes" id="UP000230069"/>
    </source>
</evidence>
<protein>
    <recommendedName>
        <fullName evidence="1">hAT-like transposase RNase-H fold domain-containing protein</fullName>
    </recommendedName>
</protein>
<evidence type="ECO:0000313" key="2">
    <source>
        <dbReference type="EMBL" id="PIA57632.1"/>
    </source>
</evidence>
<name>A0A2G5EPE3_AQUCA</name>
<dbReference type="Proteomes" id="UP000230069">
    <property type="component" value="Unassembled WGS sequence"/>
</dbReference>
<feature type="domain" description="hAT-like transposase RNase-H fold" evidence="1">
    <location>
        <begin position="3"/>
        <end position="77"/>
    </location>
</feature>
<dbReference type="STRING" id="218851.A0A2G5EPE3"/>
<dbReference type="EMBL" id="KZ305023">
    <property type="protein sequence ID" value="PIA57632.1"/>
    <property type="molecule type" value="Genomic_DNA"/>
</dbReference>
<keyword evidence="3" id="KW-1185">Reference proteome</keyword>
<dbReference type="InterPro" id="IPR025525">
    <property type="entry name" value="hAT-like_transposase_RNase-H"/>
</dbReference>
<sequence length="147" mass="17120">MANDQREFMKVMVQRMKEKFDNYWKESSLLMVIAAVLDPRNKMMHIEYVFEKLYGLEEVETKLQYIRAELHNLYDDYVAMGTNGGNSNIGQDGGGGLPRNEDDRERVEFENWLKTRSTAQPSRKEIDIYLEESVLVGGGKEFDVLAW</sequence>